<reference evidence="1 2" key="1">
    <citation type="submission" date="2024-03" db="EMBL/GenBank/DDBJ databases">
        <title>Human intestinal bacterial collection.</title>
        <authorList>
            <person name="Pauvert C."/>
            <person name="Hitch T.C.A."/>
            <person name="Clavel T."/>
        </authorList>
    </citation>
    <scope>NUCLEOTIDE SEQUENCE [LARGE SCALE GENOMIC DNA]</scope>
    <source>
        <strain evidence="1 2">CLA-SR-H021</strain>
    </source>
</reference>
<accession>A0ABV1DBT9</accession>
<keyword evidence="2" id="KW-1185">Reference proteome</keyword>
<organism evidence="1 2">
    <name type="scientific">Enterocloster hominis</name>
    <name type="common">ex Hitch et al. 2024</name>
    <dbReference type="NCBI Taxonomy" id="1917870"/>
    <lineage>
        <taxon>Bacteria</taxon>
        <taxon>Bacillati</taxon>
        <taxon>Bacillota</taxon>
        <taxon>Clostridia</taxon>
        <taxon>Lachnospirales</taxon>
        <taxon>Lachnospiraceae</taxon>
        <taxon>Enterocloster</taxon>
    </lineage>
</organism>
<dbReference type="EMBL" id="JBBMFM010000130">
    <property type="protein sequence ID" value="MEQ2427838.1"/>
    <property type="molecule type" value="Genomic_DNA"/>
</dbReference>
<sequence length="303" mass="34106">MGVRIAEYFGQRTDVDIPIIDPINKKAECPFSSSNICKKLKSGNPPVCSVRKADGTLWIVCSDRLCATKKDIPLCRHQIQILHKIAQHLFNPGVTLDEVCVKREERLDVVEGTKYNADYIISLITGRTEFSGPDRMVLEMQGGGETSNTGKITELINTWQLNPKRTNEILRTETGASTLETNAWRRQQEQFIVKGNIAMKTWKGYGIAFCVGTLLYDYLMNKLATANLPDLKEYNWTLAILAIKEDDTEAKSPGPIPLTVDESRMLFTNYQTFVQALINQGEPSLNAFRGTFVNLNNREVNII</sequence>
<name>A0ABV1DBT9_9FIRM</name>
<protein>
    <recommendedName>
        <fullName evidence="3">Restriction endonuclease type II NotI domain-containing protein</fullName>
    </recommendedName>
</protein>
<evidence type="ECO:0000313" key="1">
    <source>
        <dbReference type="EMBL" id="MEQ2427838.1"/>
    </source>
</evidence>
<gene>
    <name evidence="1" type="ORF">WMQ36_23015</name>
</gene>
<evidence type="ECO:0000313" key="2">
    <source>
        <dbReference type="Proteomes" id="UP001454086"/>
    </source>
</evidence>
<comment type="caution">
    <text evidence="1">The sequence shown here is derived from an EMBL/GenBank/DDBJ whole genome shotgun (WGS) entry which is preliminary data.</text>
</comment>
<proteinExistence type="predicted"/>
<dbReference type="Proteomes" id="UP001454086">
    <property type="component" value="Unassembled WGS sequence"/>
</dbReference>
<dbReference type="RefSeq" id="WP_008721016.1">
    <property type="nucleotide sequence ID" value="NZ_JBBMFM010000130.1"/>
</dbReference>
<evidence type="ECO:0008006" key="3">
    <source>
        <dbReference type="Google" id="ProtNLM"/>
    </source>
</evidence>